<dbReference type="NCBIfam" id="TIGR02469">
    <property type="entry name" value="CbiT"/>
    <property type="match status" value="1"/>
</dbReference>
<dbReference type="NCBIfam" id="TIGR02467">
    <property type="entry name" value="CbiE"/>
    <property type="match status" value="1"/>
</dbReference>
<sequence>MRAMTAPWLTLIGIGDGGLATLTPEQRRALDMAETVFGGARHLAMLEEGGPERVVWRSPFEAALDDLLARRGRRVAVLATGDPMWFGVGGTLARRLAPGEMRVLPGPSAFSLAAARLGWPIEDCTCLSIHGRSIGLIDRHLRPGARLLVYAWNGDSPRELARRLTGRGFGPSRLTVLEHLGGGAERVRETSAADFDLEGVADLNTVAVECVAGRAAMPRPLVPGLPDDAFLHDGTMTKRVPRALALAALEPMPGALLWDVGAGCGSISVEWLRAAEGMAAIAIEPRAERRLMIAENADALGGPGLTLVEGRAPVAFAGLPAPDAIFLGGGLSEGVLAPAWEALPPGGRLVAHAVTLESEVLLIDAHRRLGGELLRLSVERAEPVGPFQGWRPAMPVLHWHATKGDAR</sequence>
<dbReference type="Gene3D" id="3.30.950.10">
    <property type="entry name" value="Methyltransferase, Cobalt-precorrin-4 Transmethylase, Domain 2"/>
    <property type="match status" value="1"/>
</dbReference>
<dbReference type="GO" id="GO:0032259">
    <property type="term" value="P:methylation"/>
    <property type="evidence" value="ECO:0007669"/>
    <property type="project" value="UniProtKB-KW"/>
</dbReference>
<gene>
    <name evidence="7" type="ORF">GCM10011390_40220</name>
</gene>
<dbReference type="PIRSF" id="PIRSF036428">
    <property type="entry name" value="CobL"/>
    <property type="match status" value="1"/>
</dbReference>
<keyword evidence="4" id="KW-0808">Transferase</keyword>
<dbReference type="Gene3D" id="3.40.50.150">
    <property type="entry name" value="Vaccinia Virus protein VP39"/>
    <property type="match status" value="1"/>
</dbReference>
<evidence type="ECO:0000313" key="7">
    <source>
        <dbReference type="EMBL" id="GGE17079.1"/>
    </source>
</evidence>
<dbReference type="InterPro" id="IPR014777">
    <property type="entry name" value="4pyrrole_Mease_sub1"/>
</dbReference>
<dbReference type="PANTHER" id="PTHR43182:SF1">
    <property type="entry name" value="COBALT-PRECORRIN-7 C(5)-METHYLTRANSFERASE"/>
    <property type="match status" value="1"/>
</dbReference>
<keyword evidence="2" id="KW-0169">Cobalamin biosynthesis</keyword>
<dbReference type="Pfam" id="PF00590">
    <property type="entry name" value="TP_methylase"/>
    <property type="match status" value="1"/>
</dbReference>
<dbReference type="InterPro" id="IPR035996">
    <property type="entry name" value="4pyrrol_Methylase_sf"/>
</dbReference>
<dbReference type="GO" id="GO:0008276">
    <property type="term" value="F:protein methyltransferase activity"/>
    <property type="evidence" value="ECO:0007669"/>
    <property type="project" value="InterPro"/>
</dbReference>
<dbReference type="Gene3D" id="3.40.1010.10">
    <property type="entry name" value="Cobalt-precorrin-4 Transmethylase, Domain 1"/>
    <property type="match status" value="1"/>
</dbReference>
<dbReference type="InterPro" id="IPR050714">
    <property type="entry name" value="Cobalamin_biosynth_MTase"/>
</dbReference>
<organism evidence="7 8">
    <name type="scientific">Aureimonas endophytica</name>
    <dbReference type="NCBI Taxonomy" id="2027858"/>
    <lineage>
        <taxon>Bacteria</taxon>
        <taxon>Pseudomonadati</taxon>
        <taxon>Pseudomonadota</taxon>
        <taxon>Alphaproteobacteria</taxon>
        <taxon>Hyphomicrobiales</taxon>
        <taxon>Aurantimonadaceae</taxon>
        <taxon>Aureimonas</taxon>
    </lineage>
</organism>
<dbReference type="InterPro" id="IPR014008">
    <property type="entry name" value="Cbl_synth_MTase_CbiT"/>
</dbReference>
<comment type="pathway">
    <text evidence="1">Cofactor biosynthesis; adenosylcobalamin biosynthesis.</text>
</comment>
<dbReference type="Proteomes" id="UP000644699">
    <property type="component" value="Unassembled WGS sequence"/>
</dbReference>
<evidence type="ECO:0000256" key="2">
    <source>
        <dbReference type="ARBA" id="ARBA00022573"/>
    </source>
</evidence>
<dbReference type="AlphaFoldDB" id="A0A916ZWM9"/>
<dbReference type="CDD" id="cd11644">
    <property type="entry name" value="Precorrin-6Y-MT"/>
    <property type="match status" value="1"/>
</dbReference>
<name>A0A916ZWM9_9HYPH</name>
<dbReference type="PANTHER" id="PTHR43182">
    <property type="entry name" value="COBALT-PRECORRIN-6B C(15)-METHYLTRANSFERASE (DECARBOXYLATING)"/>
    <property type="match status" value="1"/>
</dbReference>
<dbReference type="SUPFAM" id="SSF53790">
    <property type="entry name" value="Tetrapyrrole methylase"/>
    <property type="match status" value="1"/>
</dbReference>
<dbReference type="InterPro" id="IPR012818">
    <property type="entry name" value="CbiE"/>
</dbReference>
<reference evidence="7" key="1">
    <citation type="journal article" date="2014" name="Int. J. Syst. Evol. Microbiol.">
        <title>Complete genome sequence of Corynebacterium casei LMG S-19264T (=DSM 44701T), isolated from a smear-ripened cheese.</title>
        <authorList>
            <consortium name="US DOE Joint Genome Institute (JGI-PGF)"/>
            <person name="Walter F."/>
            <person name="Albersmeier A."/>
            <person name="Kalinowski J."/>
            <person name="Ruckert C."/>
        </authorList>
    </citation>
    <scope>NUCLEOTIDE SEQUENCE</scope>
    <source>
        <strain evidence="7">CGMCC 1.15367</strain>
    </source>
</reference>
<dbReference type="GO" id="GO:0009236">
    <property type="term" value="P:cobalamin biosynthetic process"/>
    <property type="evidence" value="ECO:0007669"/>
    <property type="project" value="UniProtKB-KW"/>
</dbReference>
<dbReference type="InterPro" id="IPR000878">
    <property type="entry name" value="4pyrrol_Mease"/>
</dbReference>
<evidence type="ECO:0000313" key="8">
    <source>
        <dbReference type="Proteomes" id="UP000644699"/>
    </source>
</evidence>
<keyword evidence="3" id="KW-0489">Methyltransferase</keyword>
<dbReference type="CDD" id="cd02440">
    <property type="entry name" value="AdoMet_MTases"/>
    <property type="match status" value="1"/>
</dbReference>
<dbReference type="SUPFAM" id="SSF53335">
    <property type="entry name" value="S-adenosyl-L-methionine-dependent methyltransferases"/>
    <property type="match status" value="1"/>
</dbReference>
<reference evidence="7" key="2">
    <citation type="submission" date="2020-09" db="EMBL/GenBank/DDBJ databases">
        <authorList>
            <person name="Sun Q."/>
            <person name="Zhou Y."/>
        </authorList>
    </citation>
    <scope>NUCLEOTIDE SEQUENCE</scope>
    <source>
        <strain evidence="7">CGMCC 1.15367</strain>
    </source>
</reference>
<keyword evidence="5" id="KW-0949">S-adenosyl-L-methionine</keyword>
<feature type="domain" description="Tetrapyrrole methylase" evidence="6">
    <location>
        <begin position="9"/>
        <end position="194"/>
    </location>
</feature>
<evidence type="ECO:0000256" key="1">
    <source>
        <dbReference type="ARBA" id="ARBA00004953"/>
    </source>
</evidence>
<evidence type="ECO:0000256" key="3">
    <source>
        <dbReference type="ARBA" id="ARBA00022603"/>
    </source>
</evidence>
<evidence type="ECO:0000256" key="4">
    <source>
        <dbReference type="ARBA" id="ARBA00022679"/>
    </source>
</evidence>
<comment type="caution">
    <text evidence="7">The sequence shown here is derived from an EMBL/GenBank/DDBJ whole genome shotgun (WGS) entry which is preliminary data.</text>
</comment>
<evidence type="ECO:0000259" key="6">
    <source>
        <dbReference type="Pfam" id="PF00590"/>
    </source>
</evidence>
<accession>A0A916ZWM9</accession>
<evidence type="ECO:0000256" key="5">
    <source>
        <dbReference type="ARBA" id="ARBA00022691"/>
    </source>
</evidence>
<dbReference type="InterPro" id="IPR014776">
    <property type="entry name" value="4pyrrole_Mease_sub2"/>
</dbReference>
<protein>
    <submittedName>
        <fullName evidence="7">Precorrin-6Y C5,15-methyltransferase (Decarboxylating)</fullName>
    </submittedName>
</protein>
<proteinExistence type="predicted"/>
<keyword evidence="8" id="KW-1185">Reference proteome</keyword>
<dbReference type="EMBL" id="BMIQ01000007">
    <property type="protein sequence ID" value="GGE17079.1"/>
    <property type="molecule type" value="Genomic_DNA"/>
</dbReference>
<dbReference type="InterPro" id="IPR006365">
    <property type="entry name" value="Cbl_synth_CobL"/>
</dbReference>
<dbReference type="InterPro" id="IPR029063">
    <property type="entry name" value="SAM-dependent_MTases_sf"/>
</dbReference>